<dbReference type="PANTHER" id="PTHR32246:SF74">
    <property type="entry name" value="BON1-ASSOCIATED-LIKE PROTEIN"/>
    <property type="match status" value="1"/>
</dbReference>
<feature type="non-terminal residue" evidence="3">
    <location>
        <position position="1"/>
    </location>
</feature>
<sequence>TRRNVAARNGPEFEIRVYVKIHFVLMPNLEFTLLSAEGLHLRGKPANKDVFLVVRADSIASHTTATATETNGSLSWSEAFLVEVGPHARCVTIEVKCRTGAGERDVGVARIALSDFLGGSGPDLQAMCYRLRDWDGRENGMVNFSVRVVSPTPSPPHAASDENDCESSLG</sequence>
<proteinExistence type="predicted"/>
<dbReference type="SMART" id="SM00239">
    <property type="entry name" value="C2"/>
    <property type="match status" value="1"/>
</dbReference>
<dbReference type="SUPFAM" id="SSF49562">
    <property type="entry name" value="C2 domain (Calcium/lipid-binding domain, CaLB)"/>
    <property type="match status" value="1"/>
</dbReference>
<dbReference type="Gene3D" id="2.60.40.150">
    <property type="entry name" value="C2 domain"/>
    <property type="match status" value="1"/>
</dbReference>
<dbReference type="Proteomes" id="UP000000226">
    <property type="component" value="Chromosome 10"/>
</dbReference>
<evidence type="ECO:0000313" key="4">
    <source>
        <dbReference type="Proteomes" id="UP000000226"/>
    </source>
</evidence>
<dbReference type="OrthoDB" id="884464at2759"/>
<dbReference type="STRING" id="3885.V7AN69"/>
<evidence type="ECO:0000313" key="3">
    <source>
        <dbReference type="EMBL" id="ESW06994.1"/>
    </source>
</evidence>
<feature type="compositionally biased region" description="Acidic residues" evidence="1">
    <location>
        <begin position="161"/>
        <end position="170"/>
    </location>
</feature>
<dbReference type="Pfam" id="PF00168">
    <property type="entry name" value="C2"/>
    <property type="match status" value="1"/>
</dbReference>
<dbReference type="InterPro" id="IPR000008">
    <property type="entry name" value="C2_dom"/>
</dbReference>
<dbReference type="PANTHER" id="PTHR32246">
    <property type="entry name" value="INGRESSION PROTEIN FIC1"/>
    <property type="match status" value="1"/>
</dbReference>
<accession>V7AN69</accession>
<evidence type="ECO:0000259" key="2">
    <source>
        <dbReference type="SMART" id="SM00239"/>
    </source>
</evidence>
<dbReference type="InterPro" id="IPR035892">
    <property type="entry name" value="C2_domain_sf"/>
</dbReference>
<dbReference type="EMBL" id="CM002297">
    <property type="protein sequence ID" value="ESW06994.1"/>
    <property type="molecule type" value="Genomic_DNA"/>
</dbReference>
<dbReference type="OMA" id="RVCKLDE"/>
<reference evidence="4" key="1">
    <citation type="journal article" date="2014" name="Nat. Genet.">
        <title>A reference genome for common bean and genome-wide analysis of dual domestications.</title>
        <authorList>
            <person name="Schmutz J."/>
            <person name="McClean P.E."/>
            <person name="Mamidi S."/>
            <person name="Wu G.A."/>
            <person name="Cannon S.B."/>
            <person name="Grimwood J."/>
            <person name="Jenkins J."/>
            <person name="Shu S."/>
            <person name="Song Q."/>
            <person name="Chavarro C."/>
            <person name="Torres-Torres M."/>
            <person name="Geffroy V."/>
            <person name="Moghaddam S.M."/>
            <person name="Gao D."/>
            <person name="Abernathy B."/>
            <person name="Barry K."/>
            <person name="Blair M."/>
            <person name="Brick M.A."/>
            <person name="Chovatia M."/>
            <person name="Gepts P."/>
            <person name="Goodstein D.M."/>
            <person name="Gonzales M."/>
            <person name="Hellsten U."/>
            <person name="Hyten D.L."/>
            <person name="Jia G."/>
            <person name="Kelly J.D."/>
            <person name="Kudrna D."/>
            <person name="Lee R."/>
            <person name="Richard M.M."/>
            <person name="Miklas P.N."/>
            <person name="Osorno J.M."/>
            <person name="Rodrigues J."/>
            <person name="Thareau V."/>
            <person name="Urrea C.A."/>
            <person name="Wang M."/>
            <person name="Yu Y."/>
            <person name="Zhang M."/>
            <person name="Wing R.A."/>
            <person name="Cregan P.B."/>
            <person name="Rokhsar D.S."/>
            <person name="Jackson S.A."/>
        </authorList>
    </citation>
    <scope>NUCLEOTIDE SEQUENCE [LARGE SCALE GENOMIC DNA]</scope>
    <source>
        <strain evidence="4">cv. G19833</strain>
    </source>
</reference>
<organism evidence="3 4">
    <name type="scientific">Phaseolus vulgaris</name>
    <name type="common">Kidney bean</name>
    <name type="synonym">French bean</name>
    <dbReference type="NCBI Taxonomy" id="3885"/>
    <lineage>
        <taxon>Eukaryota</taxon>
        <taxon>Viridiplantae</taxon>
        <taxon>Streptophyta</taxon>
        <taxon>Embryophyta</taxon>
        <taxon>Tracheophyta</taxon>
        <taxon>Spermatophyta</taxon>
        <taxon>Magnoliopsida</taxon>
        <taxon>eudicotyledons</taxon>
        <taxon>Gunneridae</taxon>
        <taxon>Pentapetalae</taxon>
        <taxon>rosids</taxon>
        <taxon>fabids</taxon>
        <taxon>Fabales</taxon>
        <taxon>Fabaceae</taxon>
        <taxon>Papilionoideae</taxon>
        <taxon>50 kb inversion clade</taxon>
        <taxon>NPAAA clade</taxon>
        <taxon>indigoferoid/millettioid clade</taxon>
        <taxon>Phaseoleae</taxon>
        <taxon>Phaseolus</taxon>
    </lineage>
</organism>
<name>V7AN69_PHAVU</name>
<dbReference type="Gramene" id="ESW06994">
    <property type="protein sequence ID" value="ESW06994"/>
    <property type="gene ID" value="PHAVU_010G093500g"/>
</dbReference>
<dbReference type="AlphaFoldDB" id="V7AN69"/>
<gene>
    <name evidence="3" type="ORF">PHAVU_010G093500g</name>
</gene>
<feature type="domain" description="C2" evidence="2">
    <location>
        <begin position="28"/>
        <end position="125"/>
    </location>
</feature>
<protein>
    <recommendedName>
        <fullName evidence="2">C2 domain-containing protein</fullName>
    </recommendedName>
</protein>
<keyword evidence="4" id="KW-1185">Reference proteome</keyword>
<evidence type="ECO:0000256" key="1">
    <source>
        <dbReference type="SAM" id="MobiDB-lite"/>
    </source>
</evidence>
<feature type="region of interest" description="Disordered" evidence="1">
    <location>
        <begin position="151"/>
        <end position="170"/>
    </location>
</feature>